<evidence type="ECO:0000313" key="13">
    <source>
        <dbReference type="Proteomes" id="UP000256541"/>
    </source>
</evidence>
<comment type="similarity">
    <text evidence="1 7">Belongs to the GcvT family.</text>
</comment>
<dbReference type="NCBIfam" id="NF001567">
    <property type="entry name" value="PRK00389.1"/>
    <property type="match status" value="1"/>
</dbReference>
<comment type="caution">
    <text evidence="12">The sequence shown here is derived from an EMBL/GenBank/DDBJ whole genome shotgun (WGS) entry which is preliminary data.</text>
</comment>
<evidence type="ECO:0000259" key="11">
    <source>
        <dbReference type="Pfam" id="PF08669"/>
    </source>
</evidence>
<keyword evidence="4 7" id="KW-0808">Transferase</keyword>
<evidence type="ECO:0000256" key="7">
    <source>
        <dbReference type="HAMAP-Rule" id="MF_00259"/>
    </source>
</evidence>
<comment type="subunit">
    <text evidence="7">The glycine cleavage system is composed of four proteins: P, T, L and H.</text>
</comment>
<comment type="catalytic activity">
    <reaction evidence="6 7">
        <text>N(6)-[(R)-S(8)-aminomethyldihydrolipoyl]-L-lysyl-[protein] + (6S)-5,6,7,8-tetrahydrofolate = N(6)-[(R)-dihydrolipoyl]-L-lysyl-[protein] + (6R)-5,10-methylene-5,6,7,8-tetrahydrofolate + NH4(+)</text>
        <dbReference type="Rhea" id="RHEA:16945"/>
        <dbReference type="Rhea" id="RHEA-COMP:10475"/>
        <dbReference type="Rhea" id="RHEA-COMP:10492"/>
        <dbReference type="ChEBI" id="CHEBI:15636"/>
        <dbReference type="ChEBI" id="CHEBI:28938"/>
        <dbReference type="ChEBI" id="CHEBI:57453"/>
        <dbReference type="ChEBI" id="CHEBI:83100"/>
        <dbReference type="ChEBI" id="CHEBI:83143"/>
        <dbReference type="EC" id="2.1.2.10"/>
    </reaction>
</comment>
<evidence type="ECO:0000259" key="10">
    <source>
        <dbReference type="Pfam" id="PF01571"/>
    </source>
</evidence>
<dbReference type="GO" id="GO:0004047">
    <property type="term" value="F:aminomethyltransferase activity"/>
    <property type="evidence" value="ECO:0007669"/>
    <property type="project" value="UniProtKB-UniRule"/>
</dbReference>
<keyword evidence="3 7" id="KW-0032">Aminotransferase</keyword>
<dbReference type="SUPFAM" id="SSF101790">
    <property type="entry name" value="Aminomethyltransferase beta-barrel domain"/>
    <property type="match status" value="1"/>
</dbReference>
<feature type="domain" description="GCVT N-terminal" evidence="10">
    <location>
        <begin position="42"/>
        <end position="319"/>
    </location>
</feature>
<dbReference type="PIRSF" id="PIRSF006487">
    <property type="entry name" value="GcvT"/>
    <property type="match status" value="1"/>
</dbReference>
<dbReference type="Pfam" id="PF01571">
    <property type="entry name" value="GCV_T"/>
    <property type="match status" value="1"/>
</dbReference>
<dbReference type="InterPro" id="IPR029043">
    <property type="entry name" value="GcvT/YgfZ_C"/>
</dbReference>
<proteinExistence type="inferred from homology"/>
<dbReference type="GO" id="GO:0005829">
    <property type="term" value="C:cytosol"/>
    <property type="evidence" value="ECO:0007669"/>
    <property type="project" value="TreeGrafter"/>
</dbReference>
<protein>
    <recommendedName>
        <fullName evidence="2 7">Aminomethyltransferase</fullName>
        <ecNumber evidence="2 7">2.1.2.10</ecNumber>
    </recommendedName>
    <alternativeName>
        <fullName evidence="5 7">Glycine cleavage system T protein</fullName>
    </alternativeName>
</protein>
<organism evidence="12 13">
    <name type="scientific">Subtercola boreus</name>
    <dbReference type="NCBI Taxonomy" id="120213"/>
    <lineage>
        <taxon>Bacteria</taxon>
        <taxon>Bacillati</taxon>
        <taxon>Actinomycetota</taxon>
        <taxon>Actinomycetes</taxon>
        <taxon>Micrococcales</taxon>
        <taxon>Microbacteriaceae</taxon>
        <taxon>Subtercola</taxon>
    </lineage>
</organism>
<comment type="function">
    <text evidence="7">The glycine cleavage system catalyzes the degradation of glycine.</text>
</comment>
<feature type="region of interest" description="Disordered" evidence="9">
    <location>
        <begin position="1"/>
        <end position="23"/>
    </location>
</feature>
<evidence type="ECO:0000256" key="8">
    <source>
        <dbReference type="PIRSR" id="PIRSR006487-1"/>
    </source>
</evidence>
<name>A0A3E0VXI8_9MICO</name>
<dbReference type="InterPro" id="IPR013977">
    <property type="entry name" value="GcvT_C"/>
</dbReference>
<dbReference type="GO" id="GO:0008483">
    <property type="term" value="F:transaminase activity"/>
    <property type="evidence" value="ECO:0007669"/>
    <property type="project" value="UniProtKB-KW"/>
</dbReference>
<dbReference type="InterPro" id="IPR006222">
    <property type="entry name" value="GCVT_N"/>
</dbReference>
<dbReference type="InterPro" id="IPR028896">
    <property type="entry name" value="GcvT/YgfZ/DmdA"/>
</dbReference>
<dbReference type="EC" id="2.1.2.10" evidence="2 7"/>
<dbReference type="SUPFAM" id="SSF103025">
    <property type="entry name" value="Folate-binding domain"/>
    <property type="match status" value="1"/>
</dbReference>
<gene>
    <name evidence="7" type="primary">gcvT</name>
    <name evidence="12" type="ORF">B7R22_10600</name>
</gene>
<evidence type="ECO:0000256" key="9">
    <source>
        <dbReference type="SAM" id="MobiDB-lite"/>
    </source>
</evidence>
<evidence type="ECO:0000256" key="5">
    <source>
        <dbReference type="ARBA" id="ARBA00031395"/>
    </source>
</evidence>
<dbReference type="RefSeq" id="WP_116411714.1">
    <property type="nucleotide sequence ID" value="NZ_NBXB01000029.1"/>
</dbReference>
<reference evidence="12 13" key="1">
    <citation type="submission" date="2017-04" db="EMBL/GenBank/DDBJ databases">
        <title>Comparative genome analysis of Subtercola boreus.</title>
        <authorList>
            <person name="Cho Y.-J."/>
            <person name="Cho A."/>
            <person name="Kim O.-S."/>
            <person name="Lee J.-I."/>
        </authorList>
    </citation>
    <scope>NUCLEOTIDE SEQUENCE [LARGE SCALE GENOMIC DNA]</scope>
    <source>
        <strain evidence="12 13">P27479</strain>
    </source>
</reference>
<dbReference type="OrthoDB" id="9774591at2"/>
<dbReference type="InterPro" id="IPR022903">
    <property type="entry name" value="GcvT_bac"/>
</dbReference>
<dbReference type="InterPro" id="IPR006223">
    <property type="entry name" value="GcvT"/>
</dbReference>
<dbReference type="GO" id="GO:0005960">
    <property type="term" value="C:glycine cleavage complex"/>
    <property type="evidence" value="ECO:0007669"/>
    <property type="project" value="InterPro"/>
</dbReference>
<dbReference type="HAMAP" id="MF_00259">
    <property type="entry name" value="GcvT"/>
    <property type="match status" value="1"/>
</dbReference>
<dbReference type="PANTHER" id="PTHR43757">
    <property type="entry name" value="AMINOMETHYLTRANSFERASE"/>
    <property type="match status" value="1"/>
</dbReference>
<dbReference type="AlphaFoldDB" id="A0A3E0VXI8"/>
<evidence type="ECO:0000256" key="2">
    <source>
        <dbReference type="ARBA" id="ARBA00012616"/>
    </source>
</evidence>
<dbReference type="GO" id="GO:0019464">
    <property type="term" value="P:glycine decarboxylation via glycine cleavage system"/>
    <property type="evidence" value="ECO:0007669"/>
    <property type="project" value="UniProtKB-UniRule"/>
</dbReference>
<evidence type="ECO:0000256" key="4">
    <source>
        <dbReference type="ARBA" id="ARBA00022679"/>
    </source>
</evidence>
<evidence type="ECO:0000256" key="1">
    <source>
        <dbReference type="ARBA" id="ARBA00008609"/>
    </source>
</evidence>
<dbReference type="EMBL" id="NBXB01000029">
    <property type="protein sequence ID" value="RFA14058.1"/>
    <property type="molecule type" value="Genomic_DNA"/>
</dbReference>
<sequence>MTDSSDPHGPGSHGDLPPTLSSPDATLLDATALPSGLVFSPLHEVHVAAGAGFTDFAGWQMPVRYSSDLAEHHAVRTAAGIFDLSHMAELRVEGPEAAAFLDYALAGKLSAIAIGQAKYSLLLTPDAGIVDDLVVYRRGETDFLVVANAGNHAEALDGLRARTGGFAVTVTDESDDTALIAVQGPNARAIVKAAAGIRFADAAAAAPDAATHAAPDAATHPLDSLKYYWSVDAEYQGRGLFVARTGYTGEDGFELYVPVALAVPLWNDLVTAGEPLGLVPAGLASRDTLRLEAGMPLYGHELGLDTKPAQAGLGRVPNLAKGDFVGRAALESDAQPGSGADTVRVLVGLVGEGKRAARADYEIFGPATSGAGAGAADATTADTATSGTATSGTATSGIGTVTSGVLSPTLGFPIAMAYVDPAFAEPGSEVTIDIRGKRLTFRVTTLPFYRRKRD</sequence>
<evidence type="ECO:0000256" key="3">
    <source>
        <dbReference type="ARBA" id="ARBA00022576"/>
    </source>
</evidence>
<dbReference type="Gene3D" id="3.30.1360.120">
    <property type="entry name" value="Probable tRNA modification gtpase trme, domain 1"/>
    <property type="match status" value="1"/>
</dbReference>
<dbReference type="Proteomes" id="UP000256541">
    <property type="component" value="Unassembled WGS sequence"/>
</dbReference>
<dbReference type="NCBIfam" id="TIGR00528">
    <property type="entry name" value="gcvT"/>
    <property type="match status" value="1"/>
</dbReference>
<dbReference type="InterPro" id="IPR027266">
    <property type="entry name" value="TrmE/GcvT-like"/>
</dbReference>
<feature type="binding site" evidence="8">
    <location>
        <position position="254"/>
    </location>
    <ligand>
        <name>substrate</name>
    </ligand>
</feature>
<feature type="domain" description="Aminomethyltransferase C-terminal" evidence="11">
    <location>
        <begin position="346"/>
        <end position="449"/>
    </location>
</feature>
<accession>A0A3E0VXI8</accession>
<evidence type="ECO:0000256" key="6">
    <source>
        <dbReference type="ARBA" id="ARBA00047665"/>
    </source>
</evidence>
<dbReference type="Pfam" id="PF08669">
    <property type="entry name" value="GCV_T_C"/>
    <property type="match status" value="1"/>
</dbReference>
<evidence type="ECO:0000313" key="12">
    <source>
        <dbReference type="EMBL" id="RFA14058.1"/>
    </source>
</evidence>
<dbReference type="PANTHER" id="PTHR43757:SF2">
    <property type="entry name" value="AMINOMETHYLTRANSFERASE, MITOCHONDRIAL"/>
    <property type="match status" value="1"/>
</dbReference>